<dbReference type="Proteomes" id="UP000075260">
    <property type="component" value="Unassembled WGS sequence"/>
</dbReference>
<reference evidence="2 3" key="1">
    <citation type="submission" date="2014-02" db="EMBL/GenBank/DDBJ databases">
        <title>The small core and large imbalanced accessory genome model reveals a collaborative survival strategy of Sorangium cellulosum strains in nature.</title>
        <authorList>
            <person name="Han K."/>
            <person name="Peng R."/>
            <person name="Blom J."/>
            <person name="Li Y.-Z."/>
        </authorList>
    </citation>
    <scope>NUCLEOTIDE SEQUENCE [LARGE SCALE GENOMIC DNA]</scope>
    <source>
        <strain evidence="2 3">So0008-312</strain>
    </source>
</reference>
<accession>A0A150QSF1</accession>
<evidence type="ECO:0000256" key="1">
    <source>
        <dbReference type="SAM" id="MobiDB-lite"/>
    </source>
</evidence>
<evidence type="ECO:0000313" key="3">
    <source>
        <dbReference type="Proteomes" id="UP000075260"/>
    </source>
</evidence>
<sequence length="167" mass="16419">MLGFGAVILAAQSCGNDAVGVDACRRIETARCEAAAVCPEWVGTASADERVKTCVEFYWDQCLHGIKGVTTSTGTGAALAEPAEAQVQACVDAVGATRACASDKVASMAECSAELADGEDGSLSPCGVITERAHALEACAFVGTDAPTEAPGGGGAGDGSAGGSSAD</sequence>
<feature type="compositionally biased region" description="Gly residues" evidence="1">
    <location>
        <begin position="151"/>
        <end position="167"/>
    </location>
</feature>
<organism evidence="2 3">
    <name type="scientific">Sorangium cellulosum</name>
    <name type="common">Polyangium cellulosum</name>
    <dbReference type="NCBI Taxonomy" id="56"/>
    <lineage>
        <taxon>Bacteria</taxon>
        <taxon>Pseudomonadati</taxon>
        <taxon>Myxococcota</taxon>
        <taxon>Polyangia</taxon>
        <taxon>Polyangiales</taxon>
        <taxon>Polyangiaceae</taxon>
        <taxon>Sorangium</taxon>
    </lineage>
</organism>
<dbReference type="AlphaFoldDB" id="A0A150QSF1"/>
<comment type="caution">
    <text evidence="2">The sequence shown here is derived from an EMBL/GenBank/DDBJ whole genome shotgun (WGS) entry which is preliminary data.</text>
</comment>
<evidence type="ECO:0000313" key="2">
    <source>
        <dbReference type="EMBL" id="KYF70899.1"/>
    </source>
</evidence>
<name>A0A150QSF1_SORCE</name>
<feature type="non-terminal residue" evidence="2">
    <location>
        <position position="167"/>
    </location>
</feature>
<protein>
    <submittedName>
        <fullName evidence="2">Uncharacterized protein</fullName>
    </submittedName>
</protein>
<proteinExistence type="predicted"/>
<feature type="region of interest" description="Disordered" evidence="1">
    <location>
        <begin position="147"/>
        <end position="167"/>
    </location>
</feature>
<gene>
    <name evidence="2" type="ORF">BE15_08015</name>
</gene>
<dbReference type="EMBL" id="JEMA01000370">
    <property type="protein sequence ID" value="KYF70899.1"/>
    <property type="molecule type" value="Genomic_DNA"/>
</dbReference>